<comment type="caution">
    <text evidence="5">Lacks conserved residue(s) required for the propagation of feature annotation.</text>
</comment>
<reference evidence="8" key="4">
    <citation type="submission" date="2025-09" db="UniProtKB">
        <authorList>
            <consortium name="Ensembl"/>
        </authorList>
    </citation>
    <scope>IDENTIFICATION</scope>
    <source>
        <strain evidence="8">HSOK</strain>
    </source>
</reference>
<dbReference type="SUPFAM" id="SSF57535">
    <property type="entry name" value="Complement control module/SCR domain"/>
    <property type="match status" value="2"/>
</dbReference>
<dbReference type="PANTHER" id="PTHR45785">
    <property type="entry name" value="COMPLEMENT FACTOR H-RELATED"/>
    <property type="match status" value="1"/>
</dbReference>
<evidence type="ECO:0000259" key="7">
    <source>
        <dbReference type="PROSITE" id="PS50923"/>
    </source>
</evidence>
<reference evidence="8" key="3">
    <citation type="submission" date="2025-08" db="UniProtKB">
        <authorList>
            <consortium name="Ensembl"/>
        </authorList>
    </citation>
    <scope>IDENTIFICATION</scope>
    <source>
        <strain evidence="8">HSOK</strain>
    </source>
</reference>
<feature type="signal peptide" evidence="6">
    <location>
        <begin position="1"/>
        <end position="22"/>
    </location>
</feature>
<dbReference type="InterPro" id="IPR000436">
    <property type="entry name" value="Sushi_SCR_CCP_dom"/>
</dbReference>
<reference key="1">
    <citation type="journal article" date="2007" name="Nature">
        <title>The medaka draft genome and insights into vertebrate genome evolution.</title>
        <authorList>
            <person name="Kasahara M."/>
            <person name="Naruse K."/>
            <person name="Sasaki S."/>
            <person name="Nakatani Y."/>
            <person name="Qu W."/>
            <person name="Ahsan B."/>
            <person name="Yamada T."/>
            <person name="Nagayasu Y."/>
            <person name="Doi K."/>
            <person name="Kasai Y."/>
            <person name="Jindo T."/>
            <person name="Kobayashi D."/>
            <person name="Shimada A."/>
            <person name="Toyoda A."/>
            <person name="Kuroki Y."/>
            <person name="Fujiyama A."/>
            <person name="Sasaki T."/>
            <person name="Shimizu A."/>
            <person name="Asakawa S."/>
            <person name="Shimizu N."/>
            <person name="Hashimoto S."/>
            <person name="Yang J."/>
            <person name="Lee Y."/>
            <person name="Matsushima K."/>
            <person name="Sugano S."/>
            <person name="Sakaizumi M."/>
            <person name="Narita T."/>
            <person name="Ohishi K."/>
            <person name="Haga S."/>
            <person name="Ohta F."/>
            <person name="Nomoto H."/>
            <person name="Nogata K."/>
            <person name="Morishita T."/>
            <person name="Endo T."/>
            <person name="Shin-I T."/>
            <person name="Takeda H."/>
            <person name="Morishita S."/>
            <person name="Kohara Y."/>
        </authorList>
    </citation>
    <scope>NUCLEOTIDE SEQUENCE [LARGE SCALE GENOMIC DNA]</scope>
    <source>
        <strain>Hd-rR</strain>
    </source>
</reference>
<dbReference type="Proteomes" id="UP000265200">
    <property type="component" value="Chromosome 17"/>
</dbReference>
<organism evidence="8 9">
    <name type="scientific">Oryzias latipes</name>
    <name type="common">Japanese rice fish</name>
    <name type="synonym">Japanese killifish</name>
    <dbReference type="NCBI Taxonomy" id="8090"/>
    <lineage>
        <taxon>Eukaryota</taxon>
        <taxon>Metazoa</taxon>
        <taxon>Chordata</taxon>
        <taxon>Craniata</taxon>
        <taxon>Vertebrata</taxon>
        <taxon>Euteleostomi</taxon>
        <taxon>Actinopterygii</taxon>
        <taxon>Neopterygii</taxon>
        <taxon>Teleostei</taxon>
        <taxon>Neoteleostei</taxon>
        <taxon>Acanthomorphata</taxon>
        <taxon>Ovalentaria</taxon>
        <taxon>Atherinomorphae</taxon>
        <taxon>Beloniformes</taxon>
        <taxon>Adrianichthyidae</taxon>
        <taxon>Oryziinae</taxon>
        <taxon>Oryzias</taxon>
    </lineage>
</organism>
<dbReference type="Gene3D" id="2.10.70.10">
    <property type="entry name" value="Complement Module, domain 1"/>
    <property type="match status" value="2"/>
</dbReference>
<evidence type="ECO:0000313" key="9">
    <source>
        <dbReference type="Proteomes" id="UP000265200"/>
    </source>
</evidence>
<feature type="domain" description="Sushi" evidence="7">
    <location>
        <begin position="108"/>
        <end position="170"/>
    </location>
</feature>
<dbReference type="Ensembl" id="ENSORLT00015009058.1">
    <property type="protein sequence ID" value="ENSORLP00015023997.1"/>
    <property type="gene ID" value="ENSORLG00015004328.1"/>
</dbReference>
<dbReference type="InterPro" id="IPR035976">
    <property type="entry name" value="Sushi/SCR/CCP_sf"/>
</dbReference>
<keyword evidence="2 5" id="KW-0768">Sushi</keyword>
<accession>A0A3P9IVJ6</accession>
<keyword evidence="4" id="KW-1015">Disulfide bond</keyword>
<evidence type="ECO:0000256" key="5">
    <source>
        <dbReference type="PROSITE-ProRule" id="PRU00302"/>
    </source>
</evidence>
<protein>
    <recommendedName>
        <fullName evidence="7">Sushi domain-containing protein</fullName>
    </recommendedName>
</protein>
<dbReference type="SMART" id="SM00032">
    <property type="entry name" value="CCP"/>
    <property type="match status" value="2"/>
</dbReference>
<dbReference type="Pfam" id="PF00084">
    <property type="entry name" value="Sushi"/>
    <property type="match status" value="1"/>
</dbReference>
<keyword evidence="3 6" id="KW-0732">Signal</keyword>
<dbReference type="CDD" id="cd00033">
    <property type="entry name" value="CCP"/>
    <property type="match status" value="1"/>
</dbReference>
<evidence type="ECO:0000256" key="2">
    <source>
        <dbReference type="ARBA" id="ARBA00022659"/>
    </source>
</evidence>
<feature type="chain" id="PRO_5018236715" description="Sushi domain-containing protein" evidence="6">
    <location>
        <begin position="23"/>
        <end position="265"/>
    </location>
</feature>
<dbReference type="PANTHER" id="PTHR45785:SF2">
    <property type="entry name" value="COMPLEMENT FACTOR H-RELATED"/>
    <property type="match status" value="1"/>
</dbReference>
<evidence type="ECO:0000256" key="6">
    <source>
        <dbReference type="SAM" id="SignalP"/>
    </source>
</evidence>
<reference evidence="8 9" key="2">
    <citation type="submission" date="2017-04" db="EMBL/GenBank/DDBJ databases">
        <title>CpG methylation of centromeres and impact of large insertions on vertebrate speciation.</title>
        <authorList>
            <person name="Ichikawa K."/>
            <person name="Yoshimura J."/>
            <person name="Morishita S."/>
        </authorList>
    </citation>
    <scope>NUCLEOTIDE SEQUENCE</scope>
    <source>
        <strain evidence="8 9">HSOK</strain>
    </source>
</reference>
<evidence type="ECO:0000256" key="3">
    <source>
        <dbReference type="ARBA" id="ARBA00022729"/>
    </source>
</evidence>
<dbReference type="PROSITE" id="PS50923">
    <property type="entry name" value="SUSHI"/>
    <property type="match status" value="2"/>
</dbReference>
<sequence length="265" mass="30060">MFAVISLTFFFSIFFLFLSAQGTPELCSAPTLLNVFFNEYKPAVERAESVCRNGQWSPQPLCIACTPPSLTNAKYKEDSKFWYEYGSKKKIITCNKVVPVCESIDYIYACTEPPDIPYAVIINQEHQEVFPVDSELTYQCQDDYVTEEGAKNKSIFCITGNWTESPTCSKEILENCGEFPIVENGLVEKSEPLALTVKCQHYYKLYGPEKVVCYNSNKWSVIPTCKGKNYDQTVQASVKSPFTIFSRYFICINGKATVSRCKYAV</sequence>
<evidence type="ECO:0000313" key="8">
    <source>
        <dbReference type="Ensembl" id="ENSORLP00015023997.1"/>
    </source>
</evidence>
<name>A0A3P9IVJ6_ORYLA</name>
<feature type="domain" description="Sushi" evidence="7">
    <location>
        <begin position="174"/>
        <end position="227"/>
    </location>
</feature>
<comment type="subcellular location">
    <subcellularLocation>
        <location evidence="1">Virion</location>
    </subcellularLocation>
</comment>
<evidence type="ECO:0000256" key="1">
    <source>
        <dbReference type="ARBA" id="ARBA00004328"/>
    </source>
</evidence>
<dbReference type="InterPro" id="IPR051503">
    <property type="entry name" value="ComplSys_Reg/VirEntry_Med"/>
</dbReference>
<proteinExistence type="predicted"/>
<dbReference type="AlphaFoldDB" id="A0A3P9IVJ6"/>
<evidence type="ECO:0000256" key="4">
    <source>
        <dbReference type="ARBA" id="ARBA00023157"/>
    </source>
</evidence>